<sequence length="222" mass="23952">MTTYDTLDAEGMDSATAYRLLVGAVVPRPIAWISTVDPAGRVNLAPFSSYNYVATTPPMLAVNIALRAGTDGEMKDTARNILDTGEFVVNVATHDAMEAIRASAQNFPPEISEVEELGLSVLPSRHVRPPRIAASPIQMECRLDQSVTLGKGINTLYIGEVLAFHFAETVFDGRRVDVTKLAPISRLGGPFFAGIGDIYERPMLQYAPGGEGSVDMGHTKTR</sequence>
<evidence type="ECO:0000256" key="2">
    <source>
        <dbReference type="ARBA" id="ARBA00022630"/>
    </source>
</evidence>
<dbReference type="Proteomes" id="UP000199392">
    <property type="component" value="Unassembled WGS sequence"/>
</dbReference>
<evidence type="ECO:0000259" key="5">
    <source>
        <dbReference type="SMART" id="SM00903"/>
    </source>
</evidence>
<protein>
    <submittedName>
        <fullName evidence="6">NADH-FMN oxidoreductase RutF, flavin reductase (DIM6/NTAB) family</fullName>
    </submittedName>
</protein>
<dbReference type="GO" id="GO:0016646">
    <property type="term" value="F:oxidoreductase activity, acting on the CH-NH group of donors, NAD or NADP as acceptor"/>
    <property type="evidence" value="ECO:0007669"/>
    <property type="project" value="UniProtKB-ARBA"/>
</dbReference>
<feature type="domain" description="Flavin reductase like" evidence="5">
    <location>
        <begin position="23"/>
        <end position="177"/>
    </location>
</feature>
<dbReference type="PANTHER" id="PTHR33798">
    <property type="entry name" value="FLAVOPROTEIN OXYGENASE"/>
    <property type="match status" value="1"/>
</dbReference>
<proteinExistence type="inferred from homology"/>
<dbReference type="RefSeq" id="WP_092429462.1">
    <property type="nucleotide sequence ID" value="NZ_FNCL01000014.1"/>
</dbReference>
<dbReference type="OrthoDB" id="9783347at2"/>
<dbReference type="Gene3D" id="2.30.110.10">
    <property type="entry name" value="Electron Transport, Fmn-binding Protein, Chain A"/>
    <property type="match status" value="1"/>
</dbReference>
<dbReference type="EMBL" id="FOZW01000009">
    <property type="protein sequence ID" value="SFT07046.1"/>
    <property type="molecule type" value="Genomic_DNA"/>
</dbReference>
<dbReference type="STRING" id="311180.SAMN04488050_109167"/>
<keyword evidence="3" id="KW-0288">FMN</keyword>
<evidence type="ECO:0000256" key="1">
    <source>
        <dbReference type="ARBA" id="ARBA00001917"/>
    </source>
</evidence>
<dbReference type="InterPro" id="IPR012349">
    <property type="entry name" value="Split_barrel_FMN-bd"/>
</dbReference>
<dbReference type="SUPFAM" id="SSF50475">
    <property type="entry name" value="FMN-binding split barrel"/>
    <property type="match status" value="1"/>
</dbReference>
<accession>A0A1I6V099</accession>
<dbReference type="AlphaFoldDB" id="A0A1I6V099"/>
<keyword evidence="7" id="KW-1185">Reference proteome</keyword>
<dbReference type="PANTHER" id="PTHR33798:SF5">
    <property type="entry name" value="FLAVIN REDUCTASE LIKE DOMAIN-CONTAINING PROTEIN"/>
    <property type="match status" value="1"/>
</dbReference>
<evidence type="ECO:0000256" key="4">
    <source>
        <dbReference type="ARBA" id="ARBA00038054"/>
    </source>
</evidence>
<comment type="similarity">
    <text evidence="4">Belongs to the flavoredoxin family.</text>
</comment>
<evidence type="ECO:0000313" key="6">
    <source>
        <dbReference type="EMBL" id="SFT07046.1"/>
    </source>
</evidence>
<evidence type="ECO:0000313" key="7">
    <source>
        <dbReference type="Proteomes" id="UP000199392"/>
    </source>
</evidence>
<name>A0A1I6V099_9RHOB</name>
<dbReference type="Pfam" id="PF01613">
    <property type="entry name" value="Flavin_Reduct"/>
    <property type="match status" value="1"/>
</dbReference>
<dbReference type="GO" id="GO:0010181">
    <property type="term" value="F:FMN binding"/>
    <property type="evidence" value="ECO:0007669"/>
    <property type="project" value="InterPro"/>
</dbReference>
<keyword evidence="2" id="KW-0285">Flavoprotein</keyword>
<gene>
    <name evidence="6" type="ORF">SAMN04488050_109167</name>
</gene>
<dbReference type="SMART" id="SM00903">
    <property type="entry name" value="Flavin_Reduct"/>
    <property type="match status" value="1"/>
</dbReference>
<evidence type="ECO:0000256" key="3">
    <source>
        <dbReference type="ARBA" id="ARBA00022643"/>
    </source>
</evidence>
<reference evidence="7" key="1">
    <citation type="submission" date="2016-10" db="EMBL/GenBank/DDBJ databases">
        <authorList>
            <person name="Varghese N."/>
            <person name="Submissions S."/>
        </authorList>
    </citation>
    <scope>NUCLEOTIDE SEQUENCE [LARGE SCALE GENOMIC DNA]</scope>
    <source>
        <strain evidence="7">DSM 26894</strain>
    </source>
</reference>
<organism evidence="6 7">
    <name type="scientific">Alloyangia pacifica</name>
    <dbReference type="NCBI Taxonomy" id="311180"/>
    <lineage>
        <taxon>Bacteria</taxon>
        <taxon>Pseudomonadati</taxon>
        <taxon>Pseudomonadota</taxon>
        <taxon>Alphaproteobacteria</taxon>
        <taxon>Rhodobacterales</taxon>
        <taxon>Roseobacteraceae</taxon>
        <taxon>Alloyangia</taxon>
    </lineage>
</organism>
<comment type="cofactor">
    <cofactor evidence="1">
        <name>FMN</name>
        <dbReference type="ChEBI" id="CHEBI:58210"/>
    </cofactor>
</comment>
<dbReference type="InterPro" id="IPR002563">
    <property type="entry name" value="Flavin_Rdtase-like_dom"/>
</dbReference>